<dbReference type="InterPro" id="IPR050287">
    <property type="entry name" value="MTA/SAH_deaminase"/>
</dbReference>
<proteinExistence type="predicted"/>
<evidence type="ECO:0000313" key="4">
    <source>
        <dbReference type="EMBL" id="GHA12284.1"/>
    </source>
</evidence>
<feature type="compositionally biased region" description="Basic residues" evidence="2">
    <location>
        <begin position="14"/>
        <end position="28"/>
    </location>
</feature>
<comment type="caution">
    <text evidence="4">The sequence shown here is derived from an EMBL/GenBank/DDBJ whole genome shotgun (WGS) entry which is preliminary data.</text>
</comment>
<dbReference type="Proteomes" id="UP000653644">
    <property type="component" value="Unassembled WGS sequence"/>
</dbReference>
<dbReference type="InterPro" id="IPR011059">
    <property type="entry name" value="Metal-dep_hydrolase_composite"/>
</dbReference>
<dbReference type="SUPFAM" id="SSF51338">
    <property type="entry name" value="Composite domain of metallo-dependent hydrolases"/>
    <property type="match status" value="1"/>
</dbReference>
<evidence type="ECO:0000313" key="5">
    <source>
        <dbReference type="Proteomes" id="UP000653644"/>
    </source>
</evidence>
<feature type="region of interest" description="Disordered" evidence="2">
    <location>
        <begin position="1"/>
        <end position="42"/>
    </location>
</feature>
<dbReference type="Gene3D" id="2.30.40.10">
    <property type="entry name" value="Urease, subunit C, domain 1"/>
    <property type="match status" value="1"/>
</dbReference>
<keyword evidence="5" id="KW-1185">Reference proteome</keyword>
<evidence type="ECO:0000259" key="3">
    <source>
        <dbReference type="Pfam" id="PF07969"/>
    </source>
</evidence>
<dbReference type="PANTHER" id="PTHR43794">
    <property type="entry name" value="AMINOHYDROLASE SSNA-RELATED"/>
    <property type="match status" value="1"/>
</dbReference>
<organism evidence="4 5">
    <name type="scientific">Streptomyces canarius</name>
    <dbReference type="NCBI Taxonomy" id="285453"/>
    <lineage>
        <taxon>Bacteria</taxon>
        <taxon>Bacillati</taxon>
        <taxon>Actinomycetota</taxon>
        <taxon>Actinomycetes</taxon>
        <taxon>Kitasatosporales</taxon>
        <taxon>Streptomycetaceae</taxon>
        <taxon>Streptomyces</taxon>
    </lineage>
</organism>
<name>A0ABQ3CJ12_9ACTN</name>
<dbReference type="Pfam" id="PF07969">
    <property type="entry name" value="Amidohydro_3"/>
    <property type="match status" value="1"/>
</dbReference>
<evidence type="ECO:0000256" key="1">
    <source>
        <dbReference type="ARBA" id="ARBA00022801"/>
    </source>
</evidence>
<dbReference type="InterPro" id="IPR013108">
    <property type="entry name" value="Amidohydro_3"/>
</dbReference>
<accession>A0ABQ3CJ12</accession>
<sequence length="155" mass="16920">MAPTSLIQKSAGGRPRRLTSRQARRHATRQSARAVGLGDRVGTLAPGRRADTALVDRTGPHTRPVHDLVATLVHSASAADVRTTLVDGRVPMRDRELPTLDGPALVRELTDRLPARDHGRRLQEVRHLSSRRARSSPLLAGSRAGLGRKILRPPR</sequence>
<dbReference type="EMBL" id="BMVN01000004">
    <property type="protein sequence ID" value="GHA12284.1"/>
    <property type="molecule type" value="Genomic_DNA"/>
</dbReference>
<dbReference type="Gene3D" id="3.20.20.140">
    <property type="entry name" value="Metal-dependent hydrolases"/>
    <property type="match status" value="1"/>
</dbReference>
<reference evidence="5" key="1">
    <citation type="journal article" date="2019" name="Int. J. Syst. Evol. Microbiol.">
        <title>The Global Catalogue of Microorganisms (GCM) 10K type strain sequencing project: providing services to taxonomists for standard genome sequencing and annotation.</title>
        <authorList>
            <consortium name="The Broad Institute Genomics Platform"/>
            <consortium name="The Broad Institute Genome Sequencing Center for Infectious Disease"/>
            <person name="Wu L."/>
            <person name="Ma J."/>
        </authorList>
    </citation>
    <scope>NUCLEOTIDE SEQUENCE [LARGE SCALE GENOMIC DNA]</scope>
    <source>
        <strain evidence="5">JCM 4733</strain>
    </source>
</reference>
<gene>
    <name evidence="4" type="ORF">GCM10010345_16110</name>
</gene>
<feature type="region of interest" description="Disordered" evidence="2">
    <location>
        <begin position="120"/>
        <end position="155"/>
    </location>
</feature>
<keyword evidence="1" id="KW-0378">Hydrolase</keyword>
<feature type="domain" description="Amidohydrolase 3" evidence="3">
    <location>
        <begin position="14"/>
        <end position="90"/>
    </location>
</feature>
<dbReference type="PANTHER" id="PTHR43794:SF11">
    <property type="entry name" value="AMIDOHYDROLASE-RELATED DOMAIN-CONTAINING PROTEIN"/>
    <property type="match status" value="1"/>
</dbReference>
<evidence type="ECO:0000256" key="2">
    <source>
        <dbReference type="SAM" id="MobiDB-lite"/>
    </source>
</evidence>
<protein>
    <recommendedName>
        <fullName evidence="3">Amidohydrolase 3 domain-containing protein</fullName>
    </recommendedName>
</protein>